<evidence type="ECO:0000313" key="4">
    <source>
        <dbReference type="Proteomes" id="UP001151760"/>
    </source>
</evidence>
<dbReference type="InterPro" id="IPR025558">
    <property type="entry name" value="DUF4283"/>
</dbReference>
<dbReference type="PANTHER" id="PTHR31286">
    <property type="entry name" value="GLYCINE-RICH CELL WALL STRUCTURAL PROTEIN 1.8-LIKE"/>
    <property type="match status" value="1"/>
</dbReference>
<gene>
    <name evidence="3" type="ORF">Tco_0730467</name>
</gene>
<reference evidence="3" key="1">
    <citation type="journal article" date="2022" name="Int. J. Mol. Sci.">
        <title>Draft Genome of Tanacetum Coccineum: Genomic Comparison of Closely Related Tanacetum-Family Plants.</title>
        <authorList>
            <person name="Yamashiro T."/>
            <person name="Shiraishi A."/>
            <person name="Nakayama K."/>
            <person name="Satake H."/>
        </authorList>
    </citation>
    <scope>NUCLEOTIDE SEQUENCE</scope>
</reference>
<dbReference type="Pfam" id="PF14111">
    <property type="entry name" value="DUF4283"/>
    <property type="match status" value="1"/>
</dbReference>
<feature type="region of interest" description="Disordered" evidence="1">
    <location>
        <begin position="388"/>
        <end position="446"/>
    </location>
</feature>
<keyword evidence="4" id="KW-1185">Reference proteome</keyword>
<evidence type="ECO:0000313" key="3">
    <source>
        <dbReference type="EMBL" id="GJS80586.1"/>
    </source>
</evidence>
<organism evidence="3 4">
    <name type="scientific">Tanacetum coccineum</name>
    <dbReference type="NCBI Taxonomy" id="301880"/>
    <lineage>
        <taxon>Eukaryota</taxon>
        <taxon>Viridiplantae</taxon>
        <taxon>Streptophyta</taxon>
        <taxon>Embryophyta</taxon>
        <taxon>Tracheophyta</taxon>
        <taxon>Spermatophyta</taxon>
        <taxon>Magnoliopsida</taxon>
        <taxon>eudicotyledons</taxon>
        <taxon>Gunneridae</taxon>
        <taxon>Pentapetalae</taxon>
        <taxon>asterids</taxon>
        <taxon>campanulids</taxon>
        <taxon>Asterales</taxon>
        <taxon>Asteraceae</taxon>
        <taxon>Asteroideae</taxon>
        <taxon>Anthemideae</taxon>
        <taxon>Anthemidinae</taxon>
        <taxon>Tanacetum</taxon>
    </lineage>
</organism>
<name>A0ABQ4YSW5_9ASTR</name>
<comment type="caution">
    <text evidence="3">The sequence shown here is derived from an EMBL/GenBank/DDBJ whole genome shotgun (WGS) entry which is preliminary data.</text>
</comment>
<feature type="compositionally biased region" description="Polar residues" evidence="1">
    <location>
        <begin position="401"/>
        <end position="422"/>
    </location>
</feature>
<dbReference type="InterPro" id="IPR040256">
    <property type="entry name" value="At4g02000-like"/>
</dbReference>
<sequence length="473" mass="52032">MFTCADSELSKKVVALRLIGLQCRGSVRCSCFFLRGTSMENKGELGIGEVNLGVVAAMSSTYVDIAATFGVPLKTIGDLDVLIKDIKVGKHEELLSGMTNDKRMAVMDTLSVMCDSIEVDNSPNDSIVQFVDIHDKPSSYVGAAEGSKLEPSKLKANFRSLFSKKLCEGANFSIPRKVVETVSTRFVNTLYGYFIGKRIAFPVVEYYVRNNWGKYGLARIMMNSKGFFFFQFKTSKGLEDVLENGPWMICNSPIILKKWTMNSHLCKEELTRIPPIMLDSYTSSMCIESWGRSSFARCLIEINANDVLKESLTMGVPLIDEPGFTIETVSIEYEWKPPCCDLCKIFGHVLDHCPKKVSVPSTKGKSKSTNGGQFDGYSVKQTVRYEPKAATSVPKKGVSKLVSTSKSPSMSKNQPPKVTVPSSKEDNIPMSNSYAALDEESDEDVENVYDESANLLHSTQIGGSSSTFTVAAG</sequence>
<proteinExistence type="predicted"/>
<protein>
    <submittedName>
        <fullName evidence="3">Zinc knuckle CX2CX4HX4C containing protein</fullName>
    </submittedName>
</protein>
<evidence type="ECO:0000259" key="2">
    <source>
        <dbReference type="Pfam" id="PF14111"/>
    </source>
</evidence>
<dbReference type="PANTHER" id="PTHR31286:SF99">
    <property type="entry name" value="DUF4283 DOMAIN-CONTAINING PROTEIN"/>
    <property type="match status" value="1"/>
</dbReference>
<feature type="compositionally biased region" description="Acidic residues" evidence="1">
    <location>
        <begin position="437"/>
        <end position="446"/>
    </location>
</feature>
<dbReference type="Proteomes" id="UP001151760">
    <property type="component" value="Unassembled WGS sequence"/>
</dbReference>
<evidence type="ECO:0000256" key="1">
    <source>
        <dbReference type="SAM" id="MobiDB-lite"/>
    </source>
</evidence>
<accession>A0ABQ4YSW5</accession>
<dbReference type="EMBL" id="BQNB010010683">
    <property type="protein sequence ID" value="GJS80586.1"/>
    <property type="molecule type" value="Genomic_DNA"/>
</dbReference>
<feature type="domain" description="DUF4283" evidence="2">
    <location>
        <begin position="185"/>
        <end position="262"/>
    </location>
</feature>
<reference evidence="3" key="2">
    <citation type="submission" date="2022-01" db="EMBL/GenBank/DDBJ databases">
        <authorList>
            <person name="Yamashiro T."/>
            <person name="Shiraishi A."/>
            <person name="Satake H."/>
            <person name="Nakayama K."/>
        </authorList>
    </citation>
    <scope>NUCLEOTIDE SEQUENCE</scope>
</reference>